<evidence type="ECO:0000256" key="12">
    <source>
        <dbReference type="ARBA" id="ARBA00022833"/>
    </source>
</evidence>
<feature type="signal peptide" evidence="23">
    <location>
        <begin position="1"/>
        <end position="18"/>
    </location>
</feature>
<proteinExistence type="inferred from homology"/>
<evidence type="ECO:0000256" key="6">
    <source>
        <dbReference type="ARBA" id="ARBA00022475"/>
    </source>
</evidence>
<dbReference type="PANTHER" id="PTHR11533">
    <property type="entry name" value="PROTEASE M1 ZINC METALLOPROTEASE"/>
    <property type="match status" value="1"/>
</dbReference>
<dbReference type="GO" id="GO:0043171">
    <property type="term" value="P:peptide catabolic process"/>
    <property type="evidence" value="ECO:0007669"/>
    <property type="project" value="TreeGrafter"/>
</dbReference>
<keyword evidence="16" id="KW-0325">Glycoprotein</keyword>
<dbReference type="GO" id="GO:0005737">
    <property type="term" value="C:cytoplasm"/>
    <property type="evidence" value="ECO:0007669"/>
    <property type="project" value="TreeGrafter"/>
</dbReference>
<evidence type="ECO:0000256" key="9">
    <source>
        <dbReference type="ARBA" id="ARBA00022723"/>
    </source>
</evidence>
<reference evidence="27" key="2">
    <citation type="submission" date="2020-05" db="UniProtKB">
        <authorList>
            <consortium name="EnsemblMetazoa"/>
        </authorList>
    </citation>
    <scope>IDENTIFICATION</scope>
    <source>
        <strain evidence="27">CM1001059</strain>
    </source>
</reference>
<dbReference type="GO" id="GO:0005886">
    <property type="term" value="C:plasma membrane"/>
    <property type="evidence" value="ECO:0007669"/>
    <property type="project" value="UniProtKB-SubCell"/>
</dbReference>
<keyword evidence="17" id="KW-0449">Lipoprotein</keyword>
<evidence type="ECO:0000256" key="16">
    <source>
        <dbReference type="ARBA" id="ARBA00023180"/>
    </source>
</evidence>
<dbReference type="GO" id="GO:0005615">
    <property type="term" value="C:extracellular space"/>
    <property type="evidence" value="ECO:0007669"/>
    <property type="project" value="TreeGrafter"/>
</dbReference>
<dbReference type="GO" id="GO:0070006">
    <property type="term" value="F:metalloaminopeptidase activity"/>
    <property type="evidence" value="ECO:0007669"/>
    <property type="project" value="TreeGrafter"/>
</dbReference>
<dbReference type="GO" id="GO:0098552">
    <property type="term" value="C:side of membrane"/>
    <property type="evidence" value="ECO:0007669"/>
    <property type="project" value="UniProtKB-KW"/>
</dbReference>
<dbReference type="EC" id="3.4.11.2" evidence="4"/>
<evidence type="ECO:0000256" key="22">
    <source>
        <dbReference type="SAM" id="Phobius"/>
    </source>
</evidence>
<evidence type="ECO:0000256" key="21">
    <source>
        <dbReference type="PIRSR" id="PIRSR634016-4"/>
    </source>
</evidence>
<dbReference type="InterPro" id="IPR027268">
    <property type="entry name" value="Peptidase_M4/M1_CTD_sf"/>
</dbReference>
<comment type="subcellular location">
    <subcellularLocation>
        <location evidence="2">Cell membrane</location>
        <topology evidence="2">Lipid-anchor</topology>
        <topology evidence="2">GPI-anchor</topology>
    </subcellularLocation>
</comment>
<feature type="binding site" evidence="20">
    <location>
        <position position="379"/>
    </location>
    <ligand>
        <name>Zn(2+)</name>
        <dbReference type="ChEBI" id="CHEBI:29105"/>
        <note>catalytic</note>
    </ligand>
</feature>
<evidence type="ECO:0000256" key="15">
    <source>
        <dbReference type="ARBA" id="ARBA00023157"/>
    </source>
</evidence>
<feature type="binding site" evidence="19">
    <location>
        <position position="847"/>
    </location>
    <ligand>
        <name>substrate</name>
    </ligand>
</feature>
<evidence type="ECO:0000256" key="20">
    <source>
        <dbReference type="PIRSR" id="PIRSR634016-3"/>
    </source>
</evidence>
<dbReference type="InterPro" id="IPR050344">
    <property type="entry name" value="Peptidase_M1_aminopeptidases"/>
</dbReference>
<keyword evidence="28" id="KW-1185">Reference proteome</keyword>
<keyword evidence="11" id="KW-0378">Hydrolase</keyword>
<dbReference type="FunFam" id="1.25.50.20:FF:000001">
    <property type="entry name" value="Aminopeptidase"/>
    <property type="match status" value="1"/>
</dbReference>
<dbReference type="FunFam" id="1.10.390.10:FF:000019">
    <property type="entry name" value="Aminopeptidase"/>
    <property type="match status" value="2"/>
</dbReference>
<dbReference type="FunFam" id="2.60.40.1910:FF:000008">
    <property type="entry name" value="Aminopeptidase"/>
    <property type="match status" value="2"/>
</dbReference>
<feature type="domain" description="Aminopeptidase N-like N-terminal" evidence="26">
    <location>
        <begin position="55"/>
        <end position="250"/>
    </location>
</feature>
<keyword evidence="13" id="KW-0482">Metalloprotease</keyword>
<evidence type="ECO:0000256" key="17">
    <source>
        <dbReference type="ARBA" id="ARBA00023288"/>
    </source>
</evidence>
<dbReference type="InterPro" id="IPR024571">
    <property type="entry name" value="ERAP1-like_C_dom"/>
</dbReference>
<feature type="transmembrane region" description="Helical" evidence="22">
    <location>
        <begin position="951"/>
        <end position="971"/>
    </location>
</feature>
<organism evidence="27 28">
    <name type="scientific">Anopheles melas</name>
    <dbReference type="NCBI Taxonomy" id="34690"/>
    <lineage>
        <taxon>Eukaryota</taxon>
        <taxon>Metazoa</taxon>
        <taxon>Ecdysozoa</taxon>
        <taxon>Arthropoda</taxon>
        <taxon>Hexapoda</taxon>
        <taxon>Insecta</taxon>
        <taxon>Pterygota</taxon>
        <taxon>Neoptera</taxon>
        <taxon>Endopterygota</taxon>
        <taxon>Diptera</taxon>
        <taxon>Nematocera</taxon>
        <taxon>Culicoidea</taxon>
        <taxon>Culicidae</taxon>
        <taxon>Anophelinae</taxon>
        <taxon>Anopheles</taxon>
    </lineage>
</organism>
<evidence type="ECO:0000256" key="3">
    <source>
        <dbReference type="ARBA" id="ARBA00010136"/>
    </source>
</evidence>
<dbReference type="Gene3D" id="2.60.40.1910">
    <property type="match status" value="2"/>
</dbReference>
<evidence type="ECO:0000256" key="1">
    <source>
        <dbReference type="ARBA" id="ARBA00000098"/>
    </source>
</evidence>
<evidence type="ECO:0000256" key="14">
    <source>
        <dbReference type="ARBA" id="ARBA00023136"/>
    </source>
</evidence>
<evidence type="ECO:0000256" key="4">
    <source>
        <dbReference type="ARBA" id="ARBA00012564"/>
    </source>
</evidence>
<keyword evidence="7" id="KW-0336">GPI-anchor</keyword>
<keyword evidence="9 20" id="KW-0479">Metal-binding</keyword>
<evidence type="ECO:0000259" key="24">
    <source>
        <dbReference type="Pfam" id="PF01433"/>
    </source>
</evidence>
<keyword evidence="15" id="KW-1015">Disulfide bond</keyword>
<feature type="binding site" evidence="19">
    <location>
        <position position="186"/>
    </location>
    <ligand>
        <name>substrate</name>
    </ligand>
</feature>
<dbReference type="Gene3D" id="1.10.390.10">
    <property type="entry name" value="Neutral Protease Domain 2"/>
    <property type="match status" value="2"/>
</dbReference>
<accession>A0A182U0W6</accession>
<sequence length="1367" mass="155709">MGTIVQIVLLVCLGLANLQQSTVSCTPLHSQLFDEVDLQPRAQLEEYRLNDDVWPTHYDIEIKPYFEPEPEPEKEAFTFDATTTIAVTVLKDNVTQIKLHKAHMNVTDWGVMRKSNSMPVGKVNETYNEETQIWTLNLKPSELVKNGEYNIVVNYVGRMEEDMGGFYRSYFKVNGKQVWLGSTQFEQTEARRAFPCFDEPRYKTTFTLKLDYKPDEYNVYANTPIVNSVPTRYNRTLATFGITPKMSTYLLAFIVAPYELKSSDVMGVLARPEALNQTDYSVQEGLKLLKALGNWVDYPFNSVPEITRMYMAAIPDFAAGAMENWGLITYRESSLLYVEEDATSMQQQRIASIISHELAHQWFGNLVTCEWWDVTWLNEGFATYFEYFGTALIEPLWELDVQFVVEKLQAAMQTDGSLATHAMTHTVYTQTQAAAMFDAISYNKGGVVLRMMEHYLSPDVFQTAIREYVKDRQFATARPEQLFTVLDKRNANASAFMKPWTAQPGFPLVTVTSHGNGVTLTQKRFIANGTDAEEKLLWPLPITFATKESEFESTTPTIVPSESYNITLANVSDVAYFILNNQQVGYYRVNYDEALWEKIGAALRSRAFGGIHVLNRAQIVDDLLNLAKADVLEYGKVLDLLSYLKQEIEYAPWLAAFNGFASLALRIHPDDEKLFTQYLMDILTDVYEYVKFQAPTQYDRRLHTYLRRLVLDWTCRYGHDDCSKSAVKEFERFRTYPGVKVHPDLRQVVYCEGVRKGSSEQFDFLLNIFLTTNVATEQQLTLFGMSCASKEETVNKFMNLISSADVRIQDKASALSMLLNNQHALEPAASYLIQNSARWAEAHGGYRHVAMALGGILGRVNDVSVRTSIEQFAEASKDVLGREAYELIAAGLMQFDYNQNFTMNHREEIRGFLSQKAGSGASETVIYNVVVALCVTLAVVFRVVGRSLTTFGVTPSMSSYLIAFIVAPYQINDRDGMGILARPQAQNQTQYSLDVGIKLLKALDEWLDYPYASMPAMTRMYMAAVPDFSAGAMENWGLLTYREANILYRSDDSTSMQQQRIATVISHEIAHQWFGDLVTCEWWDVAWLNEGFARYYEYYATALVETNWDFEDQFVVAQLQSVMQMDSLRSTHPMTHPVYTQAESSGIFDNISYNKGAVMLRMMEHYLTTETFKTALRAYIKDRAFKTTRPEDLFSALNRYDPNARSYMEPWTVQPGYPLVTVTSHDTGFTVTQKRFLVNEPDHNEQTAWPLPITFATKASEFSITRPAFYTGMTFEIPMQGASDVEYFILNNQQVGYYRVNYDAILWGKISKALHSEGFGGIHVLNRAQIVDDLFNLARGDVVPYGTALEILEYLKEETEYAPWLAA</sequence>
<dbReference type="EnsemblMetazoa" id="AMEC011888-RA">
    <property type="protein sequence ID" value="AMEC011888-PA"/>
    <property type="gene ID" value="AMEC011888"/>
</dbReference>
<dbReference type="Gene3D" id="1.10.3480.20">
    <property type="match status" value="1"/>
</dbReference>
<dbReference type="Pfam" id="PF11838">
    <property type="entry name" value="ERAP1_C"/>
    <property type="match status" value="2"/>
</dbReference>
<reference evidence="28" key="1">
    <citation type="submission" date="2014-01" db="EMBL/GenBank/DDBJ databases">
        <title>The Genome Sequence of Anopheles melas CM1001059_A (V2).</title>
        <authorList>
            <consortium name="The Broad Institute Genomics Platform"/>
            <person name="Neafsey D.E."/>
            <person name="Besansky N."/>
            <person name="Howell P."/>
            <person name="Walton C."/>
            <person name="Young S.K."/>
            <person name="Zeng Q."/>
            <person name="Gargeya S."/>
            <person name="Fitzgerald M."/>
            <person name="Haas B."/>
            <person name="Abouelleil A."/>
            <person name="Allen A.W."/>
            <person name="Alvarado L."/>
            <person name="Arachchi H.M."/>
            <person name="Berlin A.M."/>
            <person name="Chapman S.B."/>
            <person name="Gainer-Dewar J."/>
            <person name="Goldberg J."/>
            <person name="Griggs A."/>
            <person name="Gujja S."/>
            <person name="Hansen M."/>
            <person name="Howarth C."/>
            <person name="Imamovic A."/>
            <person name="Ireland A."/>
            <person name="Larimer J."/>
            <person name="McCowan C."/>
            <person name="Murphy C."/>
            <person name="Pearson M."/>
            <person name="Poon T.W."/>
            <person name="Priest M."/>
            <person name="Roberts A."/>
            <person name="Saif S."/>
            <person name="Shea T."/>
            <person name="Sisk P."/>
            <person name="Sykes S."/>
            <person name="Wortman J."/>
            <person name="Nusbaum C."/>
            <person name="Birren B."/>
        </authorList>
    </citation>
    <scope>NUCLEOTIDE SEQUENCE [LARGE SCALE GENOMIC DNA]</scope>
    <source>
        <strain evidence="28">CM1001059</strain>
    </source>
</reference>
<feature type="domain" description="Peptidase M1 membrane alanine aminopeptidase" evidence="24">
    <location>
        <begin position="991"/>
        <end position="1211"/>
    </location>
</feature>
<evidence type="ECO:0000259" key="25">
    <source>
        <dbReference type="Pfam" id="PF11838"/>
    </source>
</evidence>
<keyword evidence="10 23" id="KW-0732">Signal</keyword>
<dbReference type="GO" id="GO:0016285">
    <property type="term" value="F:alanyl aminopeptidase activity"/>
    <property type="evidence" value="ECO:0007669"/>
    <property type="project" value="UniProtKB-EC"/>
</dbReference>
<evidence type="ECO:0000256" key="19">
    <source>
        <dbReference type="PIRSR" id="PIRSR634016-2"/>
    </source>
</evidence>
<feature type="domain" description="Peptidase M1 membrane alanine aminopeptidase" evidence="24">
    <location>
        <begin position="285"/>
        <end position="500"/>
    </location>
</feature>
<feature type="binding site" evidence="19">
    <location>
        <begin position="320"/>
        <end position="324"/>
    </location>
    <ligand>
        <name>substrate</name>
    </ligand>
</feature>
<dbReference type="GO" id="GO:0006508">
    <property type="term" value="P:proteolysis"/>
    <property type="evidence" value="ECO:0007669"/>
    <property type="project" value="UniProtKB-KW"/>
</dbReference>
<dbReference type="STRING" id="34690.A0A182U0W6"/>
<dbReference type="PRINTS" id="PR00756">
    <property type="entry name" value="ALADIPTASE"/>
</dbReference>
<feature type="binding site" evidence="20">
    <location>
        <position position="356"/>
    </location>
    <ligand>
        <name>Zn(2+)</name>
        <dbReference type="ChEBI" id="CHEBI:29105"/>
        <note>catalytic</note>
    </ligand>
</feature>
<dbReference type="Pfam" id="PF17900">
    <property type="entry name" value="Peptidase_M1_N"/>
    <property type="match status" value="1"/>
</dbReference>
<dbReference type="Pfam" id="PF01433">
    <property type="entry name" value="Peptidase_M1"/>
    <property type="match status" value="2"/>
</dbReference>
<evidence type="ECO:0000256" key="8">
    <source>
        <dbReference type="ARBA" id="ARBA00022670"/>
    </source>
</evidence>
<dbReference type="Proteomes" id="UP000075902">
    <property type="component" value="Unassembled WGS sequence"/>
</dbReference>
<feature type="transmembrane region" description="Helical" evidence="22">
    <location>
        <begin position="925"/>
        <end position="944"/>
    </location>
</feature>
<feature type="binding site" evidence="20">
    <location>
        <position position="360"/>
    </location>
    <ligand>
        <name>Zn(2+)</name>
        <dbReference type="ChEBI" id="CHEBI:29105"/>
        <note>catalytic</note>
    </ligand>
</feature>
<dbReference type="GO" id="GO:0042277">
    <property type="term" value="F:peptide binding"/>
    <property type="evidence" value="ECO:0007669"/>
    <property type="project" value="TreeGrafter"/>
</dbReference>
<evidence type="ECO:0000313" key="27">
    <source>
        <dbReference type="EnsemblMetazoa" id="AMEC011888-PA"/>
    </source>
</evidence>
<feature type="domain" description="ERAP1-like C-terminal" evidence="25">
    <location>
        <begin position="1288"/>
        <end position="1366"/>
    </location>
</feature>
<dbReference type="InterPro" id="IPR001930">
    <property type="entry name" value="Peptidase_M1"/>
</dbReference>
<dbReference type="Gene3D" id="1.25.50.20">
    <property type="match status" value="1"/>
</dbReference>
<evidence type="ECO:0000256" key="10">
    <source>
        <dbReference type="ARBA" id="ARBA00022729"/>
    </source>
</evidence>
<dbReference type="Gene3D" id="2.60.40.1730">
    <property type="entry name" value="tricorn interacting facor f3 domain"/>
    <property type="match status" value="1"/>
</dbReference>
<feature type="domain" description="ERAP1-like C-terminal" evidence="25">
    <location>
        <begin position="577"/>
        <end position="878"/>
    </location>
</feature>
<dbReference type="InterPro" id="IPR042097">
    <property type="entry name" value="Aminopeptidase_N-like_N_sf"/>
</dbReference>
<dbReference type="SUPFAM" id="SSF63737">
    <property type="entry name" value="Leukotriene A4 hydrolase N-terminal domain"/>
    <property type="match status" value="1"/>
</dbReference>
<dbReference type="VEuPathDB" id="VectorBase:AMEC011888"/>
<comment type="similarity">
    <text evidence="3">Belongs to the peptidase M1 family.</text>
</comment>
<comment type="cofactor">
    <cofactor evidence="20">
        <name>Zn(2+)</name>
        <dbReference type="ChEBI" id="CHEBI:29105"/>
    </cofactor>
    <text evidence="20">Binds 1 zinc ion per subunit.</text>
</comment>
<name>A0A182U0W6_9DIPT</name>
<dbReference type="InterPro" id="IPR045357">
    <property type="entry name" value="Aminopeptidase_N-like_N"/>
</dbReference>
<feature type="site" description="Transition state stabilizer" evidence="21">
    <location>
        <position position="442"/>
    </location>
</feature>
<keyword evidence="8" id="KW-0645">Protease</keyword>
<dbReference type="FunFam" id="2.60.40.1730:FF:000013">
    <property type="entry name" value="Aminopeptidase"/>
    <property type="match status" value="1"/>
</dbReference>
<keyword evidence="12 20" id="KW-0862">Zinc</keyword>
<keyword evidence="14 22" id="KW-0472">Membrane</keyword>
<dbReference type="InterPro" id="IPR034016">
    <property type="entry name" value="M1_APN-typ"/>
</dbReference>
<feature type="chain" id="PRO_5008137581" description="Aminopeptidase N" evidence="23">
    <location>
        <begin position="19"/>
        <end position="1367"/>
    </location>
</feature>
<keyword evidence="22" id="KW-1133">Transmembrane helix</keyword>
<evidence type="ECO:0000259" key="26">
    <source>
        <dbReference type="Pfam" id="PF17900"/>
    </source>
</evidence>
<evidence type="ECO:0000256" key="11">
    <source>
        <dbReference type="ARBA" id="ARBA00022801"/>
    </source>
</evidence>
<evidence type="ECO:0000256" key="18">
    <source>
        <dbReference type="PIRSR" id="PIRSR634016-1"/>
    </source>
</evidence>
<keyword evidence="6" id="KW-1003">Cell membrane</keyword>
<dbReference type="PANTHER" id="PTHR11533:SF301">
    <property type="entry name" value="AMINOPEPTIDASE"/>
    <property type="match status" value="1"/>
</dbReference>
<evidence type="ECO:0000256" key="5">
    <source>
        <dbReference type="ARBA" id="ARBA00015611"/>
    </source>
</evidence>
<evidence type="ECO:0000256" key="7">
    <source>
        <dbReference type="ARBA" id="ARBA00022622"/>
    </source>
</evidence>
<dbReference type="CDD" id="cd09601">
    <property type="entry name" value="M1_APN-Q_like"/>
    <property type="match status" value="2"/>
</dbReference>
<feature type="active site" description="Proton acceptor" evidence="18">
    <location>
        <position position="357"/>
    </location>
</feature>
<evidence type="ECO:0000256" key="23">
    <source>
        <dbReference type="SAM" id="SignalP"/>
    </source>
</evidence>
<dbReference type="GO" id="GO:0008270">
    <property type="term" value="F:zinc ion binding"/>
    <property type="evidence" value="ECO:0007669"/>
    <property type="project" value="InterPro"/>
</dbReference>
<evidence type="ECO:0000313" key="28">
    <source>
        <dbReference type="Proteomes" id="UP000075902"/>
    </source>
</evidence>
<dbReference type="InterPro" id="IPR014782">
    <property type="entry name" value="Peptidase_M1_dom"/>
</dbReference>
<protein>
    <recommendedName>
        <fullName evidence="5">Aminopeptidase N</fullName>
        <ecNumber evidence="4">3.4.11.2</ecNumber>
    </recommendedName>
</protein>
<comment type="catalytic activity">
    <reaction evidence="1">
        <text>Release of an N-terminal amino acid, Xaa-|-Yaa- from a peptide, amide or arylamide. Xaa is preferably Ala, but may be most amino acids including Pro (slow action). When a terminal hydrophobic residue is followed by a prolyl residue, the two may be released as an intact Xaa-Pro dipeptide.</text>
        <dbReference type="EC" id="3.4.11.2"/>
    </reaction>
</comment>
<evidence type="ECO:0000256" key="13">
    <source>
        <dbReference type="ARBA" id="ARBA00023049"/>
    </source>
</evidence>
<evidence type="ECO:0000256" key="2">
    <source>
        <dbReference type="ARBA" id="ARBA00004609"/>
    </source>
</evidence>
<keyword evidence="22" id="KW-0812">Transmembrane</keyword>
<dbReference type="SUPFAM" id="SSF55486">
    <property type="entry name" value="Metalloproteases ('zincins'), catalytic domain"/>
    <property type="match status" value="2"/>
</dbReference>